<evidence type="ECO:0000313" key="3">
    <source>
        <dbReference type="Proteomes" id="UP000799536"/>
    </source>
</evidence>
<dbReference type="Proteomes" id="UP000799536">
    <property type="component" value="Unassembled WGS sequence"/>
</dbReference>
<dbReference type="Gene3D" id="1.20.1440.170">
    <property type="entry name" value="Translation machinery-associated protein 16-like"/>
    <property type="match status" value="1"/>
</dbReference>
<reference evidence="2" key="1">
    <citation type="journal article" date="2020" name="Stud. Mycol.">
        <title>101 Dothideomycetes genomes: a test case for predicting lifestyles and emergence of pathogens.</title>
        <authorList>
            <person name="Haridas S."/>
            <person name="Albert R."/>
            <person name="Binder M."/>
            <person name="Bloem J."/>
            <person name="Labutti K."/>
            <person name="Salamov A."/>
            <person name="Andreopoulos B."/>
            <person name="Baker S."/>
            <person name="Barry K."/>
            <person name="Bills G."/>
            <person name="Bluhm B."/>
            <person name="Cannon C."/>
            <person name="Castanera R."/>
            <person name="Culley D."/>
            <person name="Daum C."/>
            <person name="Ezra D."/>
            <person name="Gonzalez J."/>
            <person name="Henrissat B."/>
            <person name="Kuo A."/>
            <person name="Liang C."/>
            <person name="Lipzen A."/>
            <person name="Lutzoni F."/>
            <person name="Magnuson J."/>
            <person name="Mondo S."/>
            <person name="Nolan M."/>
            <person name="Ohm R."/>
            <person name="Pangilinan J."/>
            <person name="Park H.-J."/>
            <person name="Ramirez L."/>
            <person name="Alfaro M."/>
            <person name="Sun H."/>
            <person name="Tritt A."/>
            <person name="Yoshinaga Y."/>
            <person name="Zwiers L.-H."/>
            <person name="Turgeon B."/>
            <person name="Goodwin S."/>
            <person name="Spatafora J."/>
            <person name="Crous P."/>
            <person name="Grigoriev I."/>
        </authorList>
    </citation>
    <scope>NUCLEOTIDE SEQUENCE</scope>
    <source>
        <strain evidence="2">ATCC 74209</strain>
    </source>
</reference>
<gene>
    <name evidence="2" type="ORF">GQ43DRAFT_466241</name>
</gene>
<comment type="similarity">
    <text evidence="1">Belongs to the TMA16 family.</text>
</comment>
<evidence type="ECO:0000256" key="1">
    <source>
        <dbReference type="ARBA" id="ARBA00034127"/>
    </source>
</evidence>
<dbReference type="GO" id="GO:0005634">
    <property type="term" value="C:nucleus"/>
    <property type="evidence" value="ECO:0007669"/>
    <property type="project" value="TreeGrafter"/>
</dbReference>
<protein>
    <recommendedName>
        <fullName evidence="4">Translation machinery-associated protein 16</fullName>
    </recommendedName>
</protein>
<comment type="caution">
    <text evidence="2">The sequence shown here is derived from an EMBL/GenBank/DDBJ whole genome shotgun (WGS) entry which is preliminary data.</text>
</comment>
<dbReference type="InterPro" id="IPR021346">
    <property type="entry name" value="Tma16"/>
</dbReference>
<dbReference type="OrthoDB" id="270284at2759"/>
<name>A0A9P4JE18_9PLEO</name>
<dbReference type="PANTHER" id="PTHR13349">
    <property type="entry name" value="TRANSLATION MACHINERY-ASSOCIATED PROTEIN 16"/>
    <property type="match status" value="1"/>
</dbReference>
<dbReference type="EMBL" id="ML994210">
    <property type="protein sequence ID" value="KAF2197673.1"/>
    <property type="molecule type" value="Genomic_DNA"/>
</dbReference>
<evidence type="ECO:0008006" key="4">
    <source>
        <dbReference type="Google" id="ProtNLM"/>
    </source>
</evidence>
<dbReference type="PANTHER" id="PTHR13349:SF2">
    <property type="entry name" value="TRANSLATION MACHINERY-ASSOCIATED PROTEIN 16"/>
    <property type="match status" value="1"/>
</dbReference>
<organism evidence="2 3">
    <name type="scientific">Delitschia confertaspora ATCC 74209</name>
    <dbReference type="NCBI Taxonomy" id="1513339"/>
    <lineage>
        <taxon>Eukaryota</taxon>
        <taxon>Fungi</taxon>
        <taxon>Dikarya</taxon>
        <taxon>Ascomycota</taxon>
        <taxon>Pezizomycotina</taxon>
        <taxon>Dothideomycetes</taxon>
        <taxon>Pleosporomycetidae</taxon>
        <taxon>Pleosporales</taxon>
        <taxon>Delitschiaceae</taxon>
        <taxon>Delitschia</taxon>
    </lineage>
</organism>
<proteinExistence type="inferred from homology"/>
<keyword evidence="3" id="KW-1185">Reference proteome</keyword>
<sequence>MPSNRLFKVQKHIAKKKGKNATLHENSRDTHRLQSAGLRDDKINRVAALREKQNRPYLLRIQYFQTAAKEHASIFSIPEIQVLIEQYIHRDDEELATLKAERRSGRPPSTREVLLKQRQTTEVGEYTSGYWVPDLEKAENLERLKEWDGSWGSLHRLKFVRILKDGVRRESSFPPKGMS</sequence>
<dbReference type="AlphaFoldDB" id="A0A9P4JE18"/>
<evidence type="ECO:0000313" key="2">
    <source>
        <dbReference type="EMBL" id="KAF2197673.1"/>
    </source>
</evidence>
<accession>A0A9P4JE18</accession>
<dbReference type="InterPro" id="IPR038356">
    <property type="entry name" value="Tma16_sf"/>
</dbReference>
<dbReference type="Pfam" id="PF11176">
    <property type="entry name" value="Tma16"/>
    <property type="match status" value="1"/>
</dbReference>